<keyword evidence="8" id="KW-0325">Glycoprotein</keyword>
<evidence type="ECO:0000313" key="12">
    <source>
        <dbReference type="EMBL" id="KAB5520868.1"/>
    </source>
</evidence>
<dbReference type="SMART" id="SM00554">
    <property type="entry name" value="FAS1"/>
    <property type="match status" value="1"/>
</dbReference>
<sequence>MDRLQHLLISLYLLILFINLTKTTAQSPAPAPAPPGPTNVIKILKKAGHFKTFIRLLKSTQLDSNLNSQLGNTNNGLTIFAPSDTAFSVLKTGTLRSLTDQEKLELMQFHIVPMFISSSQFETVSSPLKTHAGSGARFQLNVTASGNSLNISTGLTNTTISDTVYMDTNLAIYQVDKVLLPLDIFTPKPAPAPAPELKAEPESPDDAVSKKDISSGVSFAMLRDTVLFIAATVAAISFSL</sequence>
<comment type="similarity">
    <text evidence="2">Belongs to the fasciclin-like AGP family.</text>
</comment>
<dbReference type="InterPro" id="IPR000782">
    <property type="entry name" value="FAS1_domain"/>
</dbReference>
<evidence type="ECO:0000256" key="10">
    <source>
        <dbReference type="SAM" id="SignalP"/>
    </source>
</evidence>
<dbReference type="PANTHER" id="PTHR32077:SF41">
    <property type="entry name" value="FAS1 DOMAIN-CONTAINING PROTEIN"/>
    <property type="match status" value="1"/>
</dbReference>
<dbReference type="PANTHER" id="PTHR32077">
    <property type="entry name" value="FASCICLIN-LIKE ARABINOGALACTAN PROTEIN"/>
    <property type="match status" value="1"/>
</dbReference>
<dbReference type="Proteomes" id="UP000326939">
    <property type="component" value="Chromosome 16"/>
</dbReference>
<dbReference type="GO" id="GO:0098552">
    <property type="term" value="C:side of membrane"/>
    <property type="evidence" value="ECO:0007669"/>
    <property type="project" value="UniProtKB-KW"/>
</dbReference>
<keyword evidence="4" id="KW-0336">GPI-anchor</keyword>
<keyword evidence="13" id="KW-1185">Reference proteome</keyword>
<keyword evidence="3" id="KW-1003">Cell membrane</keyword>
<dbReference type="AlphaFoldDB" id="A0A5N5JNB9"/>
<evidence type="ECO:0000256" key="4">
    <source>
        <dbReference type="ARBA" id="ARBA00022622"/>
    </source>
</evidence>
<dbReference type="InterPro" id="IPR036378">
    <property type="entry name" value="FAS1_dom_sf"/>
</dbReference>
<comment type="function">
    <text evidence="9">May be a cell surface adhesion protein.</text>
</comment>
<keyword evidence="6" id="KW-0654">Proteoglycan</keyword>
<dbReference type="Pfam" id="PF02469">
    <property type="entry name" value="Fasciclin"/>
    <property type="match status" value="1"/>
</dbReference>
<keyword evidence="4" id="KW-0449">Lipoprotein</keyword>
<evidence type="ECO:0000256" key="1">
    <source>
        <dbReference type="ARBA" id="ARBA00004609"/>
    </source>
</evidence>
<dbReference type="FunFam" id="2.30.180.10:FF:000006">
    <property type="entry name" value="Fasciclin-like arabinogalactan protein 11"/>
    <property type="match status" value="1"/>
</dbReference>
<comment type="caution">
    <text evidence="12">The sequence shown here is derived from an EMBL/GenBank/DDBJ whole genome shotgun (WGS) entry which is preliminary data.</text>
</comment>
<evidence type="ECO:0000256" key="7">
    <source>
        <dbReference type="ARBA" id="ARBA00023136"/>
    </source>
</evidence>
<comment type="subcellular location">
    <subcellularLocation>
        <location evidence="1">Cell membrane</location>
        <topology evidence="1">Lipid-anchor</topology>
        <topology evidence="1">GPI-anchor</topology>
    </subcellularLocation>
</comment>
<dbReference type="Gene3D" id="2.30.180.10">
    <property type="entry name" value="FAS1 domain"/>
    <property type="match status" value="1"/>
</dbReference>
<reference evidence="13" key="1">
    <citation type="journal article" date="2019" name="Gigascience">
        <title>De novo genome assembly of the endangered Acer yangbiense, a plant species with extremely small populations endemic to Yunnan Province, China.</title>
        <authorList>
            <person name="Yang J."/>
            <person name="Wariss H.M."/>
            <person name="Tao L."/>
            <person name="Zhang R."/>
            <person name="Yun Q."/>
            <person name="Hollingsworth P."/>
            <person name="Dao Z."/>
            <person name="Luo G."/>
            <person name="Guo H."/>
            <person name="Ma Y."/>
            <person name="Sun W."/>
        </authorList>
    </citation>
    <scope>NUCLEOTIDE SEQUENCE [LARGE SCALE GENOMIC DNA]</scope>
    <source>
        <strain evidence="13">cv. br00</strain>
    </source>
</reference>
<dbReference type="PROSITE" id="PS50213">
    <property type="entry name" value="FAS1"/>
    <property type="match status" value="1"/>
</dbReference>
<dbReference type="GO" id="GO:0009834">
    <property type="term" value="P:plant-type secondary cell wall biogenesis"/>
    <property type="evidence" value="ECO:0007669"/>
    <property type="project" value="UniProtKB-ARBA"/>
</dbReference>
<feature type="signal peptide" evidence="10">
    <location>
        <begin position="1"/>
        <end position="25"/>
    </location>
</feature>
<evidence type="ECO:0000256" key="3">
    <source>
        <dbReference type="ARBA" id="ARBA00022475"/>
    </source>
</evidence>
<dbReference type="EMBL" id="VDCV01000016">
    <property type="protein sequence ID" value="KAB5520868.1"/>
    <property type="molecule type" value="Genomic_DNA"/>
</dbReference>
<evidence type="ECO:0000256" key="9">
    <source>
        <dbReference type="ARBA" id="ARBA00024686"/>
    </source>
</evidence>
<evidence type="ECO:0000256" key="6">
    <source>
        <dbReference type="ARBA" id="ARBA00022974"/>
    </source>
</evidence>
<gene>
    <name evidence="12" type="ORF">DKX38_025187</name>
</gene>
<dbReference type="SUPFAM" id="SSF82153">
    <property type="entry name" value="FAS1 domain"/>
    <property type="match status" value="1"/>
</dbReference>
<keyword evidence="5 10" id="KW-0732">Signal</keyword>
<proteinExistence type="inferred from homology"/>
<feature type="chain" id="PRO_5024392357" description="FAS1 domain-containing protein" evidence="10">
    <location>
        <begin position="26"/>
        <end position="240"/>
    </location>
</feature>
<organism evidence="12 13">
    <name type="scientific">Salix brachista</name>
    <dbReference type="NCBI Taxonomy" id="2182728"/>
    <lineage>
        <taxon>Eukaryota</taxon>
        <taxon>Viridiplantae</taxon>
        <taxon>Streptophyta</taxon>
        <taxon>Embryophyta</taxon>
        <taxon>Tracheophyta</taxon>
        <taxon>Spermatophyta</taxon>
        <taxon>Magnoliopsida</taxon>
        <taxon>eudicotyledons</taxon>
        <taxon>Gunneridae</taxon>
        <taxon>Pentapetalae</taxon>
        <taxon>rosids</taxon>
        <taxon>fabids</taxon>
        <taxon>Malpighiales</taxon>
        <taxon>Salicaceae</taxon>
        <taxon>Saliceae</taxon>
        <taxon>Salix</taxon>
    </lineage>
</organism>
<evidence type="ECO:0000259" key="11">
    <source>
        <dbReference type="PROSITE" id="PS50213"/>
    </source>
</evidence>
<evidence type="ECO:0000256" key="8">
    <source>
        <dbReference type="ARBA" id="ARBA00023180"/>
    </source>
</evidence>
<protein>
    <recommendedName>
        <fullName evidence="11">FAS1 domain-containing protein</fullName>
    </recommendedName>
</protein>
<dbReference type="InterPro" id="IPR045003">
    <property type="entry name" value="FLA_A"/>
</dbReference>
<name>A0A5N5JNB9_9ROSI</name>
<evidence type="ECO:0000313" key="13">
    <source>
        <dbReference type="Proteomes" id="UP000326939"/>
    </source>
</evidence>
<dbReference type="GO" id="GO:0005886">
    <property type="term" value="C:plasma membrane"/>
    <property type="evidence" value="ECO:0007669"/>
    <property type="project" value="UniProtKB-SubCell"/>
</dbReference>
<evidence type="ECO:0000256" key="2">
    <source>
        <dbReference type="ARBA" id="ARBA00007843"/>
    </source>
</evidence>
<accession>A0A5N5JNB9</accession>
<keyword evidence="7" id="KW-0472">Membrane</keyword>
<feature type="domain" description="FAS1" evidence="11">
    <location>
        <begin position="37"/>
        <end position="179"/>
    </location>
</feature>
<evidence type="ECO:0000256" key="5">
    <source>
        <dbReference type="ARBA" id="ARBA00022729"/>
    </source>
</evidence>